<dbReference type="Gene3D" id="2.170.130.10">
    <property type="entry name" value="TonB-dependent receptor, plug domain"/>
    <property type="match status" value="1"/>
</dbReference>
<comment type="caution">
    <text evidence="14">The sequence shown here is derived from an EMBL/GenBank/DDBJ whole genome shotgun (WGS) entry which is preliminary data.</text>
</comment>
<evidence type="ECO:0000256" key="6">
    <source>
        <dbReference type="ARBA" id="ARBA00023136"/>
    </source>
</evidence>
<dbReference type="EMBL" id="SWKR01000001">
    <property type="protein sequence ID" value="TKD53039.1"/>
    <property type="molecule type" value="Genomic_DNA"/>
</dbReference>
<evidence type="ECO:0000313" key="14">
    <source>
        <dbReference type="EMBL" id="TKD53039.1"/>
    </source>
</evidence>
<evidence type="ECO:0000256" key="4">
    <source>
        <dbReference type="ARBA" id="ARBA00022692"/>
    </source>
</evidence>
<evidence type="ECO:0000256" key="8">
    <source>
        <dbReference type="PROSITE-ProRule" id="PRU01360"/>
    </source>
</evidence>
<feature type="domain" description="TonB-dependent receptor-like beta-barrel" evidence="12">
    <location>
        <begin position="469"/>
        <end position="942"/>
    </location>
</feature>
<dbReference type="InterPro" id="IPR012910">
    <property type="entry name" value="Plug_dom"/>
</dbReference>
<feature type="chain" id="PRO_5020217223" evidence="11">
    <location>
        <begin position="24"/>
        <end position="984"/>
    </location>
</feature>
<dbReference type="Pfam" id="PF07715">
    <property type="entry name" value="Plug"/>
    <property type="match status" value="1"/>
</dbReference>
<dbReference type="RefSeq" id="WP_136941459.1">
    <property type="nucleotide sequence ID" value="NZ_SWKR01000001.1"/>
</dbReference>
<comment type="similarity">
    <text evidence="8 9">Belongs to the TonB-dependent receptor family.</text>
</comment>
<evidence type="ECO:0000256" key="7">
    <source>
        <dbReference type="ARBA" id="ARBA00023237"/>
    </source>
</evidence>
<protein>
    <submittedName>
        <fullName evidence="14">TonB-dependent receptor</fullName>
    </submittedName>
</protein>
<dbReference type="AlphaFoldDB" id="A0A4U1L7X0"/>
<feature type="domain" description="TonB-dependent receptor plug" evidence="13">
    <location>
        <begin position="75"/>
        <end position="194"/>
    </location>
</feature>
<evidence type="ECO:0000259" key="13">
    <source>
        <dbReference type="Pfam" id="PF07715"/>
    </source>
</evidence>
<dbReference type="InterPro" id="IPR000531">
    <property type="entry name" value="Beta-barrel_TonB"/>
</dbReference>
<dbReference type="PROSITE" id="PS52016">
    <property type="entry name" value="TONB_DEPENDENT_REC_3"/>
    <property type="match status" value="1"/>
</dbReference>
<keyword evidence="3 8" id="KW-1134">Transmembrane beta strand</keyword>
<dbReference type="InterPro" id="IPR037066">
    <property type="entry name" value="Plug_dom_sf"/>
</dbReference>
<keyword evidence="11" id="KW-0732">Signal</keyword>
<keyword evidence="14" id="KW-0675">Receptor</keyword>
<dbReference type="Pfam" id="PF00593">
    <property type="entry name" value="TonB_dep_Rec_b-barrel"/>
    <property type="match status" value="1"/>
</dbReference>
<evidence type="ECO:0000256" key="3">
    <source>
        <dbReference type="ARBA" id="ARBA00022452"/>
    </source>
</evidence>
<keyword evidence="7 8" id="KW-0998">Cell outer membrane</keyword>
<accession>A0A4U1L7X0</accession>
<dbReference type="PANTHER" id="PTHR47234:SF2">
    <property type="entry name" value="TONB-DEPENDENT RECEPTOR"/>
    <property type="match status" value="1"/>
</dbReference>
<dbReference type="InterPro" id="IPR039426">
    <property type="entry name" value="TonB-dep_rcpt-like"/>
</dbReference>
<keyword evidence="15" id="KW-1185">Reference proteome</keyword>
<comment type="subcellular location">
    <subcellularLocation>
        <location evidence="1 8">Cell outer membrane</location>
        <topology evidence="1 8">Multi-pass membrane protein</topology>
    </subcellularLocation>
</comment>
<evidence type="ECO:0000256" key="11">
    <source>
        <dbReference type="SAM" id="SignalP"/>
    </source>
</evidence>
<evidence type="ECO:0000313" key="15">
    <source>
        <dbReference type="Proteomes" id="UP000309138"/>
    </source>
</evidence>
<dbReference type="PANTHER" id="PTHR47234">
    <property type="match status" value="1"/>
</dbReference>
<evidence type="ECO:0000256" key="10">
    <source>
        <dbReference type="SAM" id="MobiDB-lite"/>
    </source>
</evidence>
<evidence type="ECO:0000256" key="2">
    <source>
        <dbReference type="ARBA" id="ARBA00022448"/>
    </source>
</evidence>
<reference evidence="14 15" key="1">
    <citation type="submission" date="2019-04" db="EMBL/GenBank/DDBJ databases">
        <authorList>
            <person name="Yang Y."/>
            <person name="Wei D."/>
        </authorList>
    </citation>
    <scope>NUCLEOTIDE SEQUENCE [LARGE SCALE GENOMIC DNA]</scope>
    <source>
        <strain evidence="14 15">L-1-4w-11</strain>
    </source>
</reference>
<dbReference type="InterPro" id="IPR036942">
    <property type="entry name" value="Beta-barrel_TonB_sf"/>
</dbReference>
<keyword evidence="4 8" id="KW-0812">Transmembrane</keyword>
<keyword evidence="2 8" id="KW-0813">Transport</keyword>
<feature type="region of interest" description="Disordered" evidence="10">
    <location>
        <begin position="34"/>
        <end position="57"/>
    </location>
</feature>
<dbReference type="Gene3D" id="2.40.170.20">
    <property type="entry name" value="TonB-dependent receptor, beta-barrel domain"/>
    <property type="match status" value="1"/>
</dbReference>
<name>A0A4U1L7X0_9SPHN</name>
<keyword evidence="5 9" id="KW-0798">TonB box</keyword>
<dbReference type="Proteomes" id="UP000309138">
    <property type="component" value="Unassembled WGS sequence"/>
</dbReference>
<feature type="signal peptide" evidence="11">
    <location>
        <begin position="1"/>
        <end position="23"/>
    </location>
</feature>
<evidence type="ECO:0000256" key="9">
    <source>
        <dbReference type="RuleBase" id="RU003357"/>
    </source>
</evidence>
<evidence type="ECO:0000259" key="12">
    <source>
        <dbReference type="Pfam" id="PF00593"/>
    </source>
</evidence>
<proteinExistence type="inferred from homology"/>
<dbReference type="OrthoDB" id="7051241at2"/>
<sequence length="984" mass="104650">MARRSRFVTILRTGCAFAGVALALPAAGQDIAQDTPPAVTPSGAALPVSPADQSAGEESGEIVVTGSLLRRDPNDSALPLQIITTQELQRNAISNPEQLIGFLTTNGTGSDNLASNGDVVSGAQRGNNGASFANLRGQGAGSTLILLNGRRVAAHGLSGAAVDVNQIPFAALERVEVLKDGASAIYGTDAIGGVINFITRKDFVGIGANGFVDITERGDAPIYRVSAMAGYGDLSSQGFNIMATVSRAWNGQLNGDQRDFVNTFQPERGLSPDTRGTPVGTIFPLNATPRFPNGTLLGGTTGAALAPFLPGSTTVRAAGGVNILDLPGGEGCGSVPGQGPYADDLWAAPSARFACAWDTGRAAVLQQPLDTVTYLARGVARLGAHELSLEVTGSDATATKKFSNVQLIPNTTTQNYAFPLNTVSAPVYNEVFNRLVAVFPTLQDRYGLPIAYRWRCIECGQREITTDTETLRISGGAEGPITDDWRYVAGATYSESQSQSVLGGGYYYRDALVNALNTGVINPFLLPGQTQSQAALDLLESTSARGVVLYGGKYTLTQIDGAVSGDLFRLPGGAVQLAVGLDYRRETYSFNGDQREAAARPIIIAAPFDDGNALDGVDREIKAAYAEVLIPILPSLEISGAVRIDDYTGFGNTTNPKISAKFRPIDALMFRASYSTGFRVPTFNQIFNGRAEQVYGGADLADPLTCPGGVPNTTDPNCVSVRPDIITGGNPNLDPETADLLSAGVVFQPNAIFSAAVDWWRIQRDNTIQIFPTRDLINNFDQFQDRFLRGPANELTAIDATWANAGTTVTQGLEVALRGGFELDNGSQITAGLDGTWLLEKKEKLTDAGEFIDQLGVFTFAGDLNLRWKHNAFVAYTSDDYGVTFTQIFRKGYTNQVLPGVANGTVSPPGVVETTDDYIIYNLSAYVNVAPYFRLTAGVKNLFDTDPPFAISYDSNTGGGSSWEPRVADPRGRAFTFQVDYLFD</sequence>
<organism evidence="14 15">
    <name type="scientific">Sphingomonas baiyangensis</name>
    <dbReference type="NCBI Taxonomy" id="2572576"/>
    <lineage>
        <taxon>Bacteria</taxon>
        <taxon>Pseudomonadati</taxon>
        <taxon>Pseudomonadota</taxon>
        <taxon>Alphaproteobacteria</taxon>
        <taxon>Sphingomonadales</taxon>
        <taxon>Sphingomonadaceae</taxon>
        <taxon>Sphingomonas</taxon>
    </lineage>
</organism>
<evidence type="ECO:0000256" key="5">
    <source>
        <dbReference type="ARBA" id="ARBA00023077"/>
    </source>
</evidence>
<keyword evidence="6 8" id="KW-0472">Membrane</keyword>
<dbReference type="SUPFAM" id="SSF56935">
    <property type="entry name" value="Porins"/>
    <property type="match status" value="1"/>
</dbReference>
<evidence type="ECO:0000256" key="1">
    <source>
        <dbReference type="ARBA" id="ARBA00004571"/>
    </source>
</evidence>
<gene>
    <name evidence="14" type="ORF">FBR43_01470</name>
</gene>
<dbReference type="GO" id="GO:0009279">
    <property type="term" value="C:cell outer membrane"/>
    <property type="evidence" value="ECO:0007669"/>
    <property type="project" value="UniProtKB-SubCell"/>
</dbReference>